<gene>
    <name evidence="1" type="ORF">AFUS01_LOCUS6052</name>
</gene>
<protein>
    <submittedName>
        <fullName evidence="1">Uncharacterized protein</fullName>
    </submittedName>
</protein>
<reference evidence="1" key="1">
    <citation type="submission" date="2021-06" db="EMBL/GenBank/DDBJ databases">
        <authorList>
            <person name="Hodson N. C."/>
            <person name="Mongue J. A."/>
            <person name="Jaron S. K."/>
        </authorList>
    </citation>
    <scope>NUCLEOTIDE SEQUENCE</scope>
</reference>
<comment type="caution">
    <text evidence="1">The sequence shown here is derived from an EMBL/GenBank/DDBJ whole genome shotgun (WGS) entry which is preliminary data.</text>
</comment>
<proteinExistence type="predicted"/>
<dbReference type="Proteomes" id="UP000708208">
    <property type="component" value="Unassembled WGS sequence"/>
</dbReference>
<name>A0A8J2NW32_9HEXA</name>
<dbReference type="PANTHER" id="PTHR13265">
    <property type="entry name" value="THO COMPLEX SUBUNIT 1"/>
    <property type="match status" value="1"/>
</dbReference>
<feature type="non-terminal residue" evidence="1">
    <location>
        <position position="1"/>
    </location>
</feature>
<organism evidence="1 2">
    <name type="scientific">Allacma fusca</name>
    <dbReference type="NCBI Taxonomy" id="39272"/>
    <lineage>
        <taxon>Eukaryota</taxon>
        <taxon>Metazoa</taxon>
        <taxon>Ecdysozoa</taxon>
        <taxon>Arthropoda</taxon>
        <taxon>Hexapoda</taxon>
        <taxon>Collembola</taxon>
        <taxon>Symphypleona</taxon>
        <taxon>Sminthuridae</taxon>
        <taxon>Allacma</taxon>
    </lineage>
</organism>
<dbReference type="GO" id="GO:0006406">
    <property type="term" value="P:mRNA export from nucleus"/>
    <property type="evidence" value="ECO:0007669"/>
    <property type="project" value="TreeGrafter"/>
</dbReference>
<dbReference type="PANTHER" id="PTHR13265:SF0">
    <property type="entry name" value="HPR1"/>
    <property type="match status" value="1"/>
</dbReference>
<accession>A0A8J2NW32</accession>
<dbReference type="InterPro" id="IPR021861">
    <property type="entry name" value="THO_THOC1"/>
</dbReference>
<keyword evidence="2" id="KW-1185">Reference proteome</keyword>
<dbReference type="EMBL" id="CAJVCH010039439">
    <property type="protein sequence ID" value="CAG7716550.1"/>
    <property type="molecule type" value="Genomic_DNA"/>
</dbReference>
<sequence>RIFDFVEKHLEIWKEPLFLNSGKNAVLRMCNDLLRRLSRAQNTIFCGR</sequence>
<feature type="non-terminal residue" evidence="1">
    <location>
        <position position="48"/>
    </location>
</feature>
<dbReference type="AlphaFoldDB" id="A0A8J2NW32"/>
<evidence type="ECO:0000313" key="2">
    <source>
        <dbReference type="Proteomes" id="UP000708208"/>
    </source>
</evidence>
<dbReference type="Pfam" id="PF11957">
    <property type="entry name" value="efThoc1"/>
    <property type="match status" value="1"/>
</dbReference>
<dbReference type="OrthoDB" id="10257415at2759"/>
<dbReference type="GO" id="GO:0000445">
    <property type="term" value="C:THO complex part of transcription export complex"/>
    <property type="evidence" value="ECO:0007669"/>
    <property type="project" value="TreeGrafter"/>
</dbReference>
<evidence type="ECO:0000313" key="1">
    <source>
        <dbReference type="EMBL" id="CAG7716550.1"/>
    </source>
</evidence>